<dbReference type="EMBL" id="CAJNOE010000380">
    <property type="protein sequence ID" value="CAF1184528.1"/>
    <property type="molecule type" value="Genomic_DNA"/>
</dbReference>
<gene>
    <name evidence="2" type="ORF">IZO911_LOCUS27664</name>
</gene>
<evidence type="ECO:0000256" key="1">
    <source>
        <dbReference type="SAM" id="MobiDB-lite"/>
    </source>
</evidence>
<evidence type="ECO:0000313" key="3">
    <source>
        <dbReference type="Proteomes" id="UP000663860"/>
    </source>
</evidence>
<feature type="region of interest" description="Disordered" evidence="1">
    <location>
        <begin position="129"/>
        <end position="162"/>
    </location>
</feature>
<comment type="caution">
    <text evidence="2">The sequence shown here is derived from an EMBL/GenBank/DDBJ whole genome shotgun (WGS) entry which is preliminary data.</text>
</comment>
<protein>
    <submittedName>
        <fullName evidence="2">Uncharacterized protein</fullName>
    </submittedName>
</protein>
<dbReference type="AlphaFoldDB" id="A0A814VB58"/>
<name>A0A814VB58_9BILA</name>
<accession>A0A814VB58</accession>
<organism evidence="2 3">
    <name type="scientific">Adineta steineri</name>
    <dbReference type="NCBI Taxonomy" id="433720"/>
    <lineage>
        <taxon>Eukaryota</taxon>
        <taxon>Metazoa</taxon>
        <taxon>Spiralia</taxon>
        <taxon>Gnathifera</taxon>
        <taxon>Rotifera</taxon>
        <taxon>Eurotatoria</taxon>
        <taxon>Bdelloidea</taxon>
        <taxon>Adinetida</taxon>
        <taxon>Adinetidae</taxon>
        <taxon>Adineta</taxon>
    </lineage>
</organism>
<feature type="compositionally biased region" description="Low complexity" evidence="1">
    <location>
        <begin position="149"/>
        <end position="162"/>
    </location>
</feature>
<feature type="non-terminal residue" evidence="2">
    <location>
        <position position="1"/>
    </location>
</feature>
<dbReference type="Proteomes" id="UP000663860">
    <property type="component" value="Unassembled WGS sequence"/>
</dbReference>
<reference evidence="2" key="1">
    <citation type="submission" date="2021-02" db="EMBL/GenBank/DDBJ databases">
        <authorList>
            <person name="Nowell W R."/>
        </authorList>
    </citation>
    <scope>NUCLEOTIDE SEQUENCE</scope>
</reference>
<sequence length="329" mass="37708">MKRRFGYRPYFKLSEINIAIKLELISSPPGHPLASGVTESSILRAAAEIGAIYVNKKWPKNLKQEPVFINGQMGDKYDLLRRYVAELLEKCDSFQFTELRSRIKQENQTQQFPVQEVKKFVKDHCITRSSRKGRTLSRKSTDSSATLHSEQQQAQTTTSTPLSSVSLPKTIIKQLPETIQNELLSFMKRRFGYRPYFKLSEINIAIKLELISSPPGHPLASGVTESSILRAAAEIGAIYVNKKWPKNLKQEPVFINGQMGDKYDLLRRYVAELLEKCDSFQFTELRSRIKQENQTQQFPVQEVKKFVKDHCITRSSRKGVLYCVKGTLV</sequence>
<proteinExistence type="predicted"/>
<evidence type="ECO:0000313" key="2">
    <source>
        <dbReference type="EMBL" id="CAF1184528.1"/>
    </source>
</evidence>